<name>A0A8S1TH31_9CILI</name>
<proteinExistence type="predicted"/>
<organism evidence="1 2">
    <name type="scientific">Paramecium pentaurelia</name>
    <dbReference type="NCBI Taxonomy" id="43138"/>
    <lineage>
        <taxon>Eukaryota</taxon>
        <taxon>Sar</taxon>
        <taxon>Alveolata</taxon>
        <taxon>Ciliophora</taxon>
        <taxon>Intramacronucleata</taxon>
        <taxon>Oligohymenophorea</taxon>
        <taxon>Peniculida</taxon>
        <taxon>Parameciidae</taxon>
        <taxon>Paramecium</taxon>
    </lineage>
</organism>
<dbReference type="PANTHER" id="PTHR46388">
    <property type="entry name" value="NHL REPEAT-CONTAINING PROTEIN 2"/>
    <property type="match status" value="1"/>
</dbReference>
<reference evidence="1" key="1">
    <citation type="submission" date="2021-01" db="EMBL/GenBank/DDBJ databases">
        <authorList>
            <consortium name="Genoscope - CEA"/>
            <person name="William W."/>
        </authorList>
    </citation>
    <scope>NUCLEOTIDE SEQUENCE</scope>
</reference>
<gene>
    <name evidence="1" type="ORF">PPENT_87.1.T0210148</name>
</gene>
<evidence type="ECO:0000313" key="2">
    <source>
        <dbReference type="Proteomes" id="UP000689195"/>
    </source>
</evidence>
<dbReference type="AlphaFoldDB" id="A0A8S1TH31"/>
<protein>
    <recommendedName>
        <fullName evidence="3">NHL repeat protein</fullName>
    </recommendedName>
</protein>
<dbReference type="Proteomes" id="UP000689195">
    <property type="component" value="Unassembled WGS sequence"/>
</dbReference>
<comment type="caution">
    <text evidence="1">The sequence shown here is derived from an EMBL/GenBank/DDBJ whole genome shotgun (WGS) entry which is preliminary data.</text>
</comment>
<dbReference type="OrthoDB" id="289513at2759"/>
<evidence type="ECO:0008006" key="3">
    <source>
        <dbReference type="Google" id="ProtNLM"/>
    </source>
</evidence>
<accession>A0A8S1TH31</accession>
<sequence length="452" mass="52875">MFLFFIIPIVFTSENYQIPSYYGSKELDFLLRKSILNGNLSSFYWYPSVSKNENTSTFYLGYKNAIFEIDKDNRSKIIAGSPLGKSGFRDGDAASSLFNNIKSVIYFSKNETLAKQEYTKQTIILNNNNTECLSVDYSNYTQCLDTQSDPVDPYKIKDVYKEQSVIQEEFREFLYIVDSGNHCIRQIDLQRKITKTIAGICGQSGFKDGLLGMNLFNTPDQMGIDVLGNIFVNDFNNHFIRMITLDGYVNTLISGSCRQDVRYQDGHLFKKLDKNIRQTNRSFSSLKLQYMYLTYNRLLMINYQNIKFSKNSDSPQQQQQSIKLPLIIDLNKKRQNHIKNNKVQSKSMNQKERKNNFIRNSIITDVNEIIKQYHISLFREEQGERSSRNQKKNKQLWIQENKNKDNKLITQYQLLEFRLKQHQIKKDKSTISIQGNRLQTISTISYDTINKE</sequence>
<evidence type="ECO:0000313" key="1">
    <source>
        <dbReference type="EMBL" id="CAD8151053.1"/>
    </source>
</evidence>
<dbReference type="PANTHER" id="PTHR46388:SF2">
    <property type="entry name" value="NHL REPEAT-CONTAINING PROTEIN 2"/>
    <property type="match status" value="1"/>
</dbReference>
<dbReference type="EMBL" id="CAJJDO010000021">
    <property type="protein sequence ID" value="CAD8151053.1"/>
    <property type="molecule type" value="Genomic_DNA"/>
</dbReference>
<keyword evidence="2" id="KW-1185">Reference proteome</keyword>